<dbReference type="OrthoDB" id="273564at2"/>
<dbReference type="InterPro" id="IPR046883">
    <property type="entry name" value="T6SS_FHA_C"/>
</dbReference>
<dbReference type="PROSITE" id="PS50006">
    <property type="entry name" value="FHA_DOMAIN"/>
    <property type="match status" value="1"/>
</dbReference>
<keyword evidence="4" id="KW-1185">Reference proteome</keyword>
<dbReference type="InterPro" id="IPR017735">
    <property type="entry name" value="T6SS_FHA"/>
</dbReference>
<evidence type="ECO:0000256" key="1">
    <source>
        <dbReference type="SAM" id="MobiDB-lite"/>
    </source>
</evidence>
<dbReference type="RefSeq" id="WP_110527399.1">
    <property type="nucleotide sequence ID" value="NZ_QKOE01000015.1"/>
</dbReference>
<dbReference type="Proteomes" id="UP000248259">
    <property type="component" value="Unassembled WGS sequence"/>
</dbReference>
<sequence length="585" mass="61121">MLRISVLHFNGAPPSAPITHDFDERGGTIGRDDSNTLALPDPDRHISRMQAQIQFDGMRYILIDHGGNPTSINGRPLGKGSQATLRDGDELGVGDYTLRVTITRDVTGFGGDTLPNIGAGTDPLGLFGSAPSATPSLQPPPLFAPAAPPAAAHSDDPFAVFAGTGAASPPQAPSTSPATDDPFSAFAVPRHIPRPVAPTALDPLGIGDLARPAEASSLDALFGLSGSALTQDPFFGSPLGDPAHAPQPAVSSPMDPLALFGASTSPAAAGDVLRHDSPLLNDAFTPPLARAETSSATTPANRLSVPQAPQGGVVSWSNTGAVLPQPVSATPAVAASDIATPDPSREAPTLIVSAKATAAEPNQQPVPPSPAAAIPSTTVTATPSDIGTDALLAAFVRGIGLPALKPPDGLTPALMEQVGMILREAVQGTVELLIARAATKREVRADVTMIVSKNNNPLKFSPDVDFALTQLLLPQGKGFMGPNEAMRDAYDDLRAHQIGFMAGMRAALASVLARFTPEELEARLTSRSLLDSVLPANRKARLWDLYEQRYQDISREAEDDFHTLFGREFLKAYEAQIAQLQDTQQ</sequence>
<proteinExistence type="predicted"/>
<gene>
    <name evidence="3" type="primary">tagH</name>
    <name evidence="3" type="ORF">DNK49_17385</name>
</gene>
<dbReference type="EMBL" id="QKOE01000015">
    <property type="protein sequence ID" value="PZA15324.1"/>
    <property type="molecule type" value="Genomic_DNA"/>
</dbReference>
<dbReference type="SMART" id="SM00240">
    <property type="entry name" value="FHA"/>
    <property type="match status" value="1"/>
</dbReference>
<dbReference type="SUPFAM" id="SSF49879">
    <property type="entry name" value="SMAD/FHA domain"/>
    <property type="match status" value="1"/>
</dbReference>
<feature type="compositionally biased region" description="Low complexity" evidence="1">
    <location>
        <begin position="149"/>
        <end position="179"/>
    </location>
</feature>
<name>A0A323US15_9RHOO</name>
<feature type="compositionally biased region" description="Pro residues" evidence="1">
    <location>
        <begin position="137"/>
        <end position="148"/>
    </location>
</feature>
<dbReference type="Gene3D" id="2.60.200.20">
    <property type="match status" value="1"/>
</dbReference>
<evidence type="ECO:0000313" key="3">
    <source>
        <dbReference type="EMBL" id="PZA15324.1"/>
    </source>
</evidence>
<dbReference type="CDD" id="cd00060">
    <property type="entry name" value="FHA"/>
    <property type="match status" value="1"/>
</dbReference>
<protein>
    <submittedName>
        <fullName evidence="3">Type VI secretion system-associated FHA domain protein TagH</fullName>
    </submittedName>
</protein>
<dbReference type="Pfam" id="PF00498">
    <property type="entry name" value="FHA"/>
    <property type="match status" value="1"/>
</dbReference>
<dbReference type="Pfam" id="PF20232">
    <property type="entry name" value="T6SS_FHA_C"/>
    <property type="match status" value="1"/>
</dbReference>
<reference evidence="3 4" key="1">
    <citation type="submission" date="2018-06" db="EMBL/GenBank/DDBJ databases">
        <title>Azoarcus communis strain SWub3 genome.</title>
        <authorList>
            <person name="Zorraquino Salvo V."/>
            <person name="Toubiana D."/>
            <person name="Blumwald E."/>
        </authorList>
    </citation>
    <scope>NUCLEOTIDE SEQUENCE [LARGE SCALE GENOMIC DNA]</scope>
    <source>
        <strain evidence="3 4">SWub3</strain>
    </source>
</reference>
<evidence type="ECO:0000259" key="2">
    <source>
        <dbReference type="PROSITE" id="PS50006"/>
    </source>
</evidence>
<evidence type="ECO:0000313" key="4">
    <source>
        <dbReference type="Proteomes" id="UP000248259"/>
    </source>
</evidence>
<dbReference type="NCBIfam" id="TIGR03354">
    <property type="entry name" value="VI_FHA"/>
    <property type="match status" value="1"/>
</dbReference>
<dbReference type="InterPro" id="IPR000253">
    <property type="entry name" value="FHA_dom"/>
</dbReference>
<accession>A0A323US15</accession>
<dbReference type="InterPro" id="IPR008984">
    <property type="entry name" value="SMAD_FHA_dom_sf"/>
</dbReference>
<feature type="domain" description="FHA" evidence="2">
    <location>
        <begin position="27"/>
        <end position="77"/>
    </location>
</feature>
<comment type="caution">
    <text evidence="3">The sequence shown here is derived from an EMBL/GenBank/DDBJ whole genome shotgun (WGS) entry which is preliminary data.</text>
</comment>
<feature type="region of interest" description="Disordered" evidence="1">
    <location>
        <begin position="125"/>
        <end position="186"/>
    </location>
</feature>
<organism evidence="3 4">
    <name type="scientific">Parazoarcus communis SWub3 = DSM 12120</name>
    <dbReference type="NCBI Taxonomy" id="1121029"/>
    <lineage>
        <taxon>Bacteria</taxon>
        <taxon>Pseudomonadati</taxon>
        <taxon>Pseudomonadota</taxon>
        <taxon>Betaproteobacteria</taxon>
        <taxon>Rhodocyclales</taxon>
        <taxon>Zoogloeaceae</taxon>
        <taxon>Parazoarcus</taxon>
    </lineage>
</organism>
<dbReference type="AlphaFoldDB" id="A0A323US15"/>